<evidence type="ECO:0000256" key="2">
    <source>
        <dbReference type="ARBA" id="ARBA00010270"/>
    </source>
</evidence>
<protein>
    <recommendedName>
        <fullName evidence="3">Lectin-like protein BA14k</fullName>
    </recommendedName>
</protein>
<evidence type="ECO:0000256" key="4">
    <source>
        <dbReference type="ARBA" id="ARBA00022475"/>
    </source>
</evidence>
<sequence length="167" mass="18511">MSRVMKTLLSAGLSAAMILGTLLPVEAMPLVKAPVAQGNIELVQWGPPGPGYGPPPGYRRPPPPPRYSYDRPPPRRDGWYNGHRGYREARPGYRYHNGYWFPLAAFAAGAIIGGAIAQPSAPSRPAAGGINPKHYDWCASRYRSYRSYDNTFQPNYGPRQQCLSPYY</sequence>
<dbReference type="GO" id="GO:0016020">
    <property type="term" value="C:membrane"/>
    <property type="evidence" value="ECO:0007669"/>
    <property type="project" value="UniProtKB-SubCell"/>
</dbReference>
<comment type="similarity">
    <text evidence="2">Belongs to the BA14k family.</text>
</comment>
<dbReference type="GO" id="GO:0030246">
    <property type="term" value="F:carbohydrate binding"/>
    <property type="evidence" value="ECO:0007669"/>
    <property type="project" value="UniProtKB-KW"/>
</dbReference>
<keyword evidence="4" id="KW-0472">Membrane</keyword>
<dbReference type="AlphaFoldDB" id="A0A7W6K392"/>
<comment type="subcellular location">
    <subcellularLocation>
        <location evidence="1">Membrane</location>
        <topology evidence="1">Single-pass membrane protein</topology>
    </subcellularLocation>
</comment>
<comment type="function">
    <text evidence="6">Has immunoglobulin-binding and hemagglutination properties, and can bind to mannose. Essential for virulence. May be involved in LPS biosynthesis or polysaccharide transport.</text>
</comment>
<dbReference type="Pfam" id="PF07886">
    <property type="entry name" value="BA14K"/>
    <property type="match status" value="1"/>
</dbReference>
<gene>
    <name evidence="8" type="ORF">GGQ66_002896</name>
</gene>
<evidence type="ECO:0000256" key="7">
    <source>
        <dbReference type="SAM" id="MobiDB-lite"/>
    </source>
</evidence>
<dbReference type="EMBL" id="JACIDU010000011">
    <property type="protein sequence ID" value="MBB4104322.1"/>
    <property type="molecule type" value="Genomic_DNA"/>
</dbReference>
<keyword evidence="9" id="KW-1185">Reference proteome</keyword>
<evidence type="ECO:0000256" key="3">
    <source>
        <dbReference type="ARBA" id="ARBA00020552"/>
    </source>
</evidence>
<feature type="compositionally biased region" description="Pro residues" evidence="7">
    <location>
        <begin position="51"/>
        <end position="66"/>
    </location>
</feature>
<dbReference type="RefSeq" id="WP_183793406.1">
    <property type="nucleotide sequence ID" value="NZ_JACIDU010000011.1"/>
</dbReference>
<evidence type="ECO:0000256" key="5">
    <source>
        <dbReference type="ARBA" id="ARBA00022734"/>
    </source>
</evidence>
<evidence type="ECO:0000256" key="1">
    <source>
        <dbReference type="ARBA" id="ARBA00004167"/>
    </source>
</evidence>
<keyword evidence="5" id="KW-0430">Lectin</keyword>
<evidence type="ECO:0000256" key="6">
    <source>
        <dbReference type="ARBA" id="ARBA00025321"/>
    </source>
</evidence>
<organism evidence="8 9">
    <name type="scientific">Allorhizobium borbori</name>
    <dbReference type="NCBI Taxonomy" id="485907"/>
    <lineage>
        <taxon>Bacteria</taxon>
        <taxon>Pseudomonadati</taxon>
        <taxon>Pseudomonadota</taxon>
        <taxon>Alphaproteobacteria</taxon>
        <taxon>Hyphomicrobiales</taxon>
        <taxon>Rhizobiaceae</taxon>
        <taxon>Rhizobium/Agrobacterium group</taxon>
        <taxon>Allorhizobium</taxon>
    </lineage>
</organism>
<keyword evidence="4" id="KW-1003">Cell membrane</keyword>
<evidence type="ECO:0000313" key="9">
    <source>
        <dbReference type="Proteomes" id="UP000584824"/>
    </source>
</evidence>
<comment type="caution">
    <text evidence="8">The sequence shown here is derived from an EMBL/GenBank/DDBJ whole genome shotgun (WGS) entry which is preliminary data.</text>
</comment>
<accession>A0A7W6K392</accession>
<proteinExistence type="inferred from homology"/>
<name>A0A7W6K392_9HYPH</name>
<feature type="region of interest" description="Disordered" evidence="7">
    <location>
        <begin position="51"/>
        <end position="75"/>
    </location>
</feature>
<reference evidence="8 9" key="1">
    <citation type="submission" date="2020-08" db="EMBL/GenBank/DDBJ databases">
        <title>Genomic Encyclopedia of Type Strains, Phase IV (KMG-IV): sequencing the most valuable type-strain genomes for metagenomic binning, comparative biology and taxonomic classification.</title>
        <authorList>
            <person name="Goeker M."/>
        </authorList>
    </citation>
    <scope>NUCLEOTIDE SEQUENCE [LARGE SCALE GENOMIC DNA]</scope>
    <source>
        <strain evidence="8 9">DSM 26385</strain>
    </source>
</reference>
<dbReference type="InterPro" id="IPR012413">
    <property type="entry name" value="BA14K"/>
</dbReference>
<evidence type="ECO:0000313" key="8">
    <source>
        <dbReference type="EMBL" id="MBB4104322.1"/>
    </source>
</evidence>
<dbReference type="Proteomes" id="UP000584824">
    <property type="component" value="Unassembled WGS sequence"/>
</dbReference>